<keyword evidence="2" id="KW-1185">Reference proteome</keyword>
<sequence length="91" mass="10449">MVILMMIMRRMIMTTRILIMRTKIANRRSSLICSINNYLYQYVSGTVACESALRSVGTLPLQVRDSPPVPESLKSPIVDRLYRIQSSRTEI</sequence>
<organism evidence="1 2">
    <name type="scientific">Plakobranchus ocellatus</name>
    <dbReference type="NCBI Taxonomy" id="259542"/>
    <lineage>
        <taxon>Eukaryota</taxon>
        <taxon>Metazoa</taxon>
        <taxon>Spiralia</taxon>
        <taxon>Lophotrochozoa</taxon>
        <taxon>Mollusca</taxon>
        <taxon>Gastropoda</taxon>
        <taxon>Heterobranchia</taxon>
        <taxon>Euthyneura</taxon>
        <taxon>Panpulmonata</taxon>
        <taxon>Sacoglossa</taxon>
        <taxon>Placobranchoidea</taxon>
        <taxon>Plakobranchidae</taxon>
        <taxon>Plakobranchus</taxon>
    </lineage>
</organism>
<comment type="caution">
    <text evidence="1">The sequence shown here is derived from an EMBL/GenBank/DDBJ whole genome shotgun (WGS) entry which is preliminary data.</text>
</comment>
<accession>A0AAV4BSS2</accession>
<evidence type="ECO:0000313" key="1">
    <source>
        <dbReference type="EMBL" id="GFO22392.1"/>
    </source>
</evidence>
<evidence type="ECO:0000313" key="2">
    <source>
        <dbReference type="Proteomes" id="UP000735302"/>
    </source>
</evidence>
<evidence type="ECO:0008006" key="3">
    <source>
        <dbReference type="Google" id="ProtNLM"/>
    </source>
</evidence>
<gene>
    <name evidence="1" type="ORF">PoB_004889700</name>
</gene>
<reference evidence="1 2" key="1">
    <citation type="journal article" date="2021" name="Elife">
        <title>Chloroplast acquisition without the gene transfer in kleptoplastic sea slugs, Plakobranchus ocellatus.</title>
        <authorList>
            <person name="Maeda T."/>
            <person name="Takahashi S."/>
            <person name="Yoshida T."/>
            <person name="Shimamura S."/>
            <person name="Takaki Y."/>
            <person name="Nagai Y."/>
            <person name="Toyoda A."/>
            <person name="Suzuki Y."/>
            <person name="Arimoto A."/>
            <person name="Ishii H."/>
            <person name="Satoh N."/>
            <person name="Nishiyama T."/>
            <person name="Hasebe M."/>
            <person name="Maruyama T."/>
            <person name="Minagawa J."/>
            <person name="Obokata J."/>
            <person name="Shigenobu S."/>
        </authorList>
    </citation>
    <scope>NUCLEOTIDE SEQUENCE [LARGE SCALE GENOMIC DNA]</scope>
</reference>
<name>A0AAV4BSS2_9GAST</name>
<proteinExistence type="predicted"/>
<dbReference type="EMBL" id="BLXT01005381">
    <property type="protein sequence ID" value="GFO22392.1"/>
    <property type="molecule type" value="Genomic_DNA"/>
</dbReference>
<dbReference type="Proteomes" id="UP000735302">
    <property type="component" value="Unassembled WGS sequence"/>
</dbReference>
<protein>
    <recommendedName>
        <fullName evidence="3">Secreted protein</fullName>
    </recommendedName>
</protein>
<dbReference type="AlphaFoldDB" id="A0AAV4BSS2"/>